<protein>
    <submittedName>
        <fullName evidence="3">DUF4212 domain-containing protein</fullName>
    </submittedName>
</protein>
<keyword evidence="1" id="KW-0812">Transmembrane</keyword>
<reference evidence="3 4" key="1">
    <citation type="submission" date="2024-09" db="EMBL/GenBank/DDBJ databases">
        <authorList>
            <person name="Sun Q."/>
            <person name="Mori K."/>
        </authorList>
    </citation>
    <scope>NUCLEOTIDE SEQUENCE [LARGE SCALE GENOMIC DNA]</scope>
    <source>
        <strain evidence="3 4">NCAIM B.02336</strain>
    </source>
</reference>
<gene>
    <name evidence="3" type="ORF">ACFFGG_00555</name>
</gene>
<dbReference type="InterPro" id="IPR019886">
    <property type="entry name" value="Na_symporter_ssu"/>
</dbReference>
<proteinExistence type="predicted"/>
<keyword evidence="1" id="KW-1133">Transmembrane helix</keyword>
<keyword evidence="1" id="KW-0472">Membrane</keyword>
<dbReference type="RefSeq" id="WP_293223353.1">
    <property type="nucleotide sequence ID" value="NZ_JBHLTN010000002.1"/>
</dbReference>
<dbReference type="Pfam" id="PF13937">
    <property type="entry name" value="DUF4212"/>
    <property type="match status" value="1"/>
</dbReference>
<dbReference type="EMBL" id="JBHLTN010000002">
    <property type="protein sequence ID" value="MFC0591036.1"/>
    <property type="molecule type" value="Genomic_DNA"/>
</dbReference>
<evidence type="ECO:0000313" key="4">
    <source>
        <dbReference type="Proteomes" id="UP001589834"/>
    </source>
</evidence>
<sequence>MAPLPAPPSKPARAARWRALLLALWAVASFGVAFFARDLTQVVAGWPLNYWWMAQGSVLLFIAVVASYAFWMNRHPEADDEETHEPPQP</sequence>
<comment type="caution">
    <text evidence="3">The sequence shown here is derived from an EMBL/GenBank/DDBJ whole genome shotgun (WGS) entry which is preliminary data.</text>
</comment>
<evidence type="ECO:0000313" key="3">
    <source>
        <dbReference type="EMBL" id="MFC0591036.1"/>
    </source>
</evidence>
<dbReference type="NCBIfam" id="TIGR03647">
    <property type="entry name" value="Na_symport_sm"/>
    <property type="match status" value="1"/>
</dbReference>
<accession>A0ABV6PMI0</accession>
<feature type="transmembrane region" description="Helical" evidence="1">
    <location>
        <begin position="51"/>
        <end position="71"/>
    </location>
</feature>
<evidence type="ECO:0000256" key="1">
    <source>
        <dbReference type="SAM" id="Phobius"/>
    </source>
</evidence>
<keyword evidence="4" id="KW-1185">Reference proteome</keyword>
<evidence type="ECO:0000259" key="2">
    <source>
        <dbReference type="Pfam" id="PF13937"/>
    </source>
</evidence>
<organism evidence="3 4">
    <name type="scientific">Ottowia pentelensis</name>
    <dbReference type="NCBI Taxonomy" id="511108"/>
    <lineage>
        <taxon>Bacteria</taxon>
        <taxon>Pseudomonadati</taxon>
        <taxon>Pseudomonadota</taxon>
        <taxon>Betaproteobacteria</taxon>
        <taxon>Burkholderiales</taxon>
        <taxon>Comamonadaceae</taxon>
        <taxon>Ottowia</taxon>
    </lineage>
</organism>
<feature type="domain" description="Sodium symporter small subunit" evidence="2">
    <location>
        <begin position="15"/>
        <end position="75"/>
    </location>
</feature>
<dbReference type="Proteomes" id="UP001589834">
    <property type="component" value="Unassembled WGS sequence"/>
</dbReference>
<name>A0ABV6PMI0_9BURK</name>